<evidence type="ECO:0000256" key="11">
    <source>
        <dbReference type="ARBA" id="ARBA00024899"/>
    </source>
</evidence>
<accession>A0A168BD23</accession>
<keyword evidence="6 13" id="KW-0808">Transferase</keyword>
<sequence>MIGEEAQPTWNHILVYTTPATNALTMSRQQFLASYGLLCLPGIIIATIFFFRQYFRHLSRVRVAQRKSERYAILSLKGLSPQPDDEANAKKAMIVVLGDIGHSPRMQNHALSLAKMKTKVYMVGYLDSEPQDEILYNPYVELVVMPSPPRFLAIFNSKLLYPIAAVIKITHQIIAMWSAMRYECPKCDFMIVQNPPSLPTLLISRIVCWATETRMVIDWHNFGFTILALKLGPAHPLVRLMKYLETRLCHLADSHFCVSRAMALALRRDLQIDKPIHVLYDRPAQIFQPVTDSADRFAFLSSQAETTQYVQKIMDGRCALLVSSTSWTPDENFDILIDALVSYSTLATRERDDLPFLGVIITGKGPLRQSYLDKIAALSAEGKLDRVTVKSTWLPFEDYAKVLACATVGISLPVLGWNDYASWRELVTEGVDGLGFNSGAALSDIFVRLFEGVGETEELAKLKEGAKRQSLRRWDEEWEKVAAPALGYEMKDVNKMPLEDEMQQEN</sequence>
<evidence type="ECO:0000313" key="13">
    <source>
        <dbReference type="EMBL" id="KZZ95144.1"/>
    </source>
</evidence>
<evidence type="ECO:0000256" key="3">
    <source>
        <dbReference type="ARBA" id="ARBA00012611"/>
    </source>
</evidence>
<dbReference type="VEuPathDB" id="FungiDB:AAP_01632"/>
<evidence type="ECO:0000256" key="8">
    <source>
        <dbReference type="ARBA" id="ARBA00022824"/>
    </source>
</evidence>
<feature type="transmembrane region" description="Helical" evidence="12">
    <location>
        <begin position="32"/>
        <end position="51"/>
    </location>
</feature>
<dbReference type="Proteomes" id="UP000242877">
    <property type="component" value="Unassembled WGS sequence"/>
</dbReference>
<comment type="subcellular location">
    <subcellularLocation>
        <location evidence="1">Endoplasmic reticulum membrane</location>
        <topology evidence="1">Single-pass membrane protein</topology>
    </subcellularLocation>
</comment>
<evidence type="ECO:0000256" key="5">
    <source>
        <dbReference type="ARBA" id="ARBA00022676"/>
    </source>
</evidence>
<evidence type="ECO:0000313" key="14">
    <source>
        <dbReference type="Proteomes" id="UP000242877"/>
    </source>
</evidence>
<dbReference type="EC" id="2.4.1.142" evidence="3"/>
<dbReference type="PANTHER" id="PTHR13036">
    <property type="entry name" value="BETA1,4 MANNOSYLTRANSFERASE"/>
    <property type="match status" value="1"/>
</dbReference>
<dbReference type="GO" id="GO:0004578">
    <property type="term" value="F:chitobiosyldiphosphodolichol beta-mannosyltransferase activity"/>
    <property type="evidence" value="ECO:0007669"/>
    <property type="project" value="UniProtKB-EC"/>
</dbReference>
<evidence type="ECO:0000256" key="1">
    <source>
        <dbReference type="ARBA" id="ARBA00004389"/>
    </source>
</evidence>
<dbReference type="GO" id="GO:0005789">
    <property type="term" value="C:endoplasmic reticulum membrane"/>
    <property type="evidence" value="ECO:0007669"/>
    <property type="project" value="UniProtKB-SubCell"/>
</dbReference>
<evidence type="ECO:0000256" key="10">
    <source>
        <dbReference type="ARBA" id="ARBA00023136"/>
    </source>
</evidence>
<comment type="function">
    <text evidence="11">Participates in the formation of the lipid-linked precursor oligosaccharide for N-glycosylation. Involved in assembling the dolichol-pyrophosphate-GlcNAc(2)-Man(5) intermediate on the cytoplasmic surface of the ER.</text>
</comment>
<organism evidence="13 14">
    <name type="scientific">Ascosphaera apis ARSEF 7405</name>
    <dbReference type="NCBI Taxonomy" id="392613"/>
    <lineage>
        <taxon>Eukaryota</taxon>
        <taxon>Fungi</taxon>
        <taxon>Dikarya</taxon>
        <taxon>Ascomycota</taxon>
        <taxon>Pezizomycotina</taxon>
        <taxon>Eurotiomycetes</taxon>
        <taxon>Eurotiomycetidae</taxon>
        <taxon>Onygenales</taxon>
        <taxon>Ascosphaeraceae</taxon>
        <taxon>Ascosphaera</taxon>
    </lineage>
</organism>
<keyword evidence="14" id="KW-1185">Reference proteome</keyword>
<dbReference type="PANTHER" id="PTHR13036:SF0">
    <property type="entry name" value="CHITOBIOSYLDIPHOSPHODOLICHOL BETA-MANNOSYLTRANSFERASE"/>
    <property type="match status" value="1"/>
</dbReference>
<proteinExistence type="predicted"/>
<evidence type="ECO:0000256" key="7">
    <source>
        <dbReference type="ARBA" id="ARBA00022692"/>
    </source>
</evidence>
<evidence type="ECO:0000256" key="9">
    <source>
        <dbReference type="ARBA" id="ARBA00022989"/>
    </source>
</evidence>
<keyword evidence="10 12" id="KW-0472">Membrane</keyword>
<dbReference type="AlphaFoldDB" id="A0A168BD23"/>
<evidence type="ECO:0000256" key="4">
    <source>
        <dbReference type="ARBA" id="ARBA00015841"/>
    </source>
</evidence>
<keyword evidence="5 13" id="KW-0328">Glycosyltransferase</keyword>
<reference evidence="13 14" key="1">
    <citation type="journal article" date="2016" name="Genome Biol. Evol.">
        <title>Divergent and convergent evolution of fungal pathogenicity.</title>
        <authorList>
            <person name="Shang Y."/>
            <person name="Xiao G."/>
            <person name="Zheng P."/>
            <person name="Cen K."/>
            <person name="Zhan S."/>
            <person name="Wang C."/>
        </authorList>
    </citation>
    <scope>NUCLEOTIDE SEQUENCE [LARGE SCALE GENOMIC DNA]</scope>
    <source>
        <strain evidence="13 14">ARSEF 7405</strain>
    </source>
</reference>
<evidence type="ECO:0000256" key="12">
    <source>
        <dbReference type="SAM" id="Phobius"/>
    </source>
</evidence>
<comment type="caution">
    <text evidence="13">The sequence shown here is derived from an EMBL/GenBank/DDBJ whole genome shotgun (WGS) entry which is preliminary data.</text>
</comment>
<dbReference type="InterPro" id="IPR026051">
    <property type="entry name" value="ALG1-like"/>
</dbReference>
<gene>
    <name evidence="13" type="ORF">AAP_01632</name>
</gene>
<protein>
    <recommendedName>
        <fullName evidence="4">Chitobiosyldiphosphodolichol beta-mannosyltransferase</fullName>
        <ecNumber evidence="3">2.4.1.142</ecNumber>
    </recommendedName>
</protein>
<comment type="pathway">
    <text evidence="2">Protein modification; protein glycosylation.</text>
</comment>
<dbReference type="EMBL" id="AZGZ01000005">
    <property type="protein sequence ID" value="KZZ95144.1"/>
    <property type="molecule type" value="Genomic_DNA"/>
</dbReference>
<keyword evidence="7 12" id="KW-0812">Transmembrane</keyword>
<dbReference type="OrthoDB" id="614844at2759"/>
<evidence type="ECO:0000256" key="2">
    <source>
        <dbReference type="ARBA" id="ARBA00004922"/>
    </source>
</evidence>
<name>A0A168BD23_9EURO</name>
<keyword evidence="8" id="KW-0256">Endoplasmic reticulum</keyword>
<evidence type="ECO:0000256" key="6">
    <source>
        <dbReference type="ARBA" id="ARBA00022679"/>
    </source>
</evidence>
<dbReference type="SUPFAM" id="SSF53756">
    <property type="entry name" value="UDP-Glycosyltransferase/glycogen phosphorylase"/>
    <property type="match status" value="1"/>
</dbReference>
<keyword evidence="9 12" id="KW-1133">Transmembrane helix</keyword>